<dbReference type="InterPro" id="IPR015424">
    <property type="entry name" value="PyrdxlP-dep_Trfase"/>
</dbReference>
<sequence length="394" mass="44302">MENVNSLEWLKEEPLASLNKIKLEKLARGERIIDLSMVNPDFEPPSLALDKLTEATLKSGQHRYAVSRGIRKLREAFSRKYSTAFHVELDPDRELCVSLGTKDAISLALACVCQKKRHVLVGAPCYPMYRSAALLMGISLEFFPISSSEDLMLDEIEKCLALNPRIGMLLLNFPNNPTGQSVSLNFYKRLSEIVEKYSCFVLNDFVYGEMAYSSKCAVSLLSEDFLRKRSLETYSLSKAYSVPGWRIASISGNPEMINLISKLKSHVDYGAFLPIQAASAALLNCEKDLVEAVREKYLARFRLMKEGLNRMGWRVQSAQGGACLWARLPEDQRAFGSIPFSENLLNQCGIVVMPGVLFGSEFDEFVRFALVVAEEKLQEALLRLEGFAYNAFKQ</sequence>
<dbReference type="Gene3D" id="3.90.1150.10">
    <property type="entry name" value="Aspartate Aminotransferase, domain 1"/>
    <property type="match status" value="1"/>
</dbReference>
<comment type="cofactor">
    <cofactor evidence="1 4">
        <name>pyridoxal 5'-phosphate</name>
        <dbReference type="ChEBI" id="CHEBI:597326"/>
    </cofactor>
</comment>
<evidence type="ECO:0000313" key="6">
    <source>
        <dbReference type="EMBL" id="NMC61864.1"/>
    </source>
</evidence>
<dbReference type="PANTHER" id="PTHR42832">
    <property type="entry name" value="AMINO ACID AMINOTRANSFERASE"/>
    <property type="match status" value="1"/>
</dbReference>
<dbReference type="InterPro" id="IPR004838">
    <property type="entry name" value="NHTrfase_class1_PyrdxlP-BS"/>
</dbReference>
<evidence type="ECO:0000313" key="7">
    <source>
        <dbReference type="Proteomes" id="UP000524246"/>
    </source>
</evidence>
<organism evidence="6 7">
    <name type="scientific">SAR324 cluster bacterium</name>
    <dbReference type="NCBI Taxonomy" id="2024889"/>
    <lineage>
        <taxon>Bacteria</taxon>
        <taxon>Deltaproteobacteria</taxon>
        <taxon>SAR324 cluster</taxon>
    </lineage>
</organism>
<evidence type="ECO:0000256" key="1">
    <source>
        <dbReference type="ARBA" id="ARBA00001933"/>
    </source>
</evidence>
<evidence type="ECO:0000256" key="2">
    <source>
        <dbReference type="ARBA" id="ARBA00022576"/>
    </source>
</evidence>
<dbReference type="InterPro" id="IPR015422">
    <property type="entry name" value="PyrdxlP-dep_Trfase_small"/>
</dbReference>
<proteinExistence type="inferred from homology"/>
<evidence type="ECO:0000259" key="5">
    <source>
        <dbReference type="Pfam" id="PF00155"/>
    </source>
</evidence>
<gene>
    <name evidence="6" type="ORF">GYA55_01710</name>
</gene>
<dbReference type="PROSITE" id="PS00105">
    <property type="entry name" value="AA_TRANSFER_CLASS_1"/>
    <property type="match status" value="1"/>
</dbReference>
<dbReference type="Proteomes" id="UP000524246">
    <property type="component" value="Unassembled WGS sequence"/>
</dbReference>
<dbReference type="InterPro" id="IPR050881">
    <property type="entry name" value="LL-DAP_aminotransferase"/>
</dbReference>
<dbReference type="GO" id="GO:0030170">
    <property type="term" value="F:pyridoxal phosphate binding"/>
    <property type="evidence" value="ECO:0007669"/>
    <property type="project" value="InterPro"/>
</dbReference>
<name>A0A7X9FPK1_9DELT</name>
<evidence type="ECO:0000256" key="3">
    <source>
        <dbReference type="ARBA" id="ARBA00022679"/>
    </source>
</evidence>
<feature type="domain" description="Aminotransferase class I/classII large" evidence="5">
    <location>
        <begin position="32"/>
        <end position="383"/>
    </location>
</feature>
<dbReference type="InterPro" id="IPR015421">
    <property type="entry name" value="PyrdxlP-dep_Trfase_major"/>
</dbReference>
<dbReference type="AlphaFoldDB" id="A0A7X9FPK1"/>
<accession>A0A7X9FPK1</accession>
<dbReference type="EMBL" id="JAAZON010000064">
    <property type="protein sequence ID" value="NMC61864.1"/>
    <property type="molecule type" value="Genomic_DNA"/>
</dbReference>
<dbReference type="Gene3D" id="3.40.640.10">
    <property type="entry name" value="Type I PLP-dependent aspartate aminotransferase-like (Major domain)"/>
    <property type="match status" value="1"/>
</dbReference>
<dbReference type="SUPFAM" id="SSF53383">
    <property type="entry name" value="PLP-dependent transferases"/>
    <property type="match status" value="1"/>
</dbReference>
<keyword evidence="3 4" id="KW-0808">Transferase</keyword>
<dbReference type="InterPro" id="IPR004839">
    <property type="entry name" value="Aminotransferase_I/II_large"/>
</dbReference>
<reference evidence="6 7" key="1">
    <citation type="journal article" date="2020" name="Biotechnol. Biofuels">
        <title>New insights from the biogas microbiome by comprehensive genome-resolved metagenomics of nearly 1600 species originating from multiple anaerobic digesters.</title>
        <authorList>
            <person name="Campanaro S."/>
            <person name="Treu L."/>
            <person name="Rodriguez-R L.M."/>
            <person name="Kovalovszki A."/>
            <person name="Ziels R.M."/>
            <person name="Maus I."/>
            <person name="Zhu X."/>
            <person name="Kougias P.G."/>
            <person name="Basile A."/>
            <person name="Luo G."/>
            <person name="Schluter A."/>
            <person name="Konstantinidis K.T."/>
            <person name="Angelidaki I."/>
        </authorList>
    </citation>
    <scope>NUCLEOTIDE SEQUENCE [LARGE SCALE GENOMIC DNA]</scope>
    <source>
        <strain evidence="6">AS27yjCOA_65</strain>
    </source>
</reference>
<comment type="caution">
    <text evidence="6">The sequence shown here is derived from an EMBL/GenBank/DDBJ whole genome shotgun (WGS) entry which is preliminary data.</text>
</comment>
<keyword evidence="2 4" id="KW-0032">Aminotransferase</keyword>
<dbReference type="CDD" id="cd00609">
    <property type="entry name" value="AAT_like"/>
    <property type="match status" value="1"/>
</dbReference>
<evidence type="ECO:0000256" key="4">
    <source>
        <dbReference type="RuleBase" id="RU000481"/>
    </source>
</evidence>
<dbReference type="PANTHER" id="PTHR42832:SF1">
    <property type="entry name" value="GLUTAMATE-PYRUVATE AMINOTRANSFERASE ALAC"/>
    <property type="match status" value="1"/>
</dbReference>
<dbReference type="GO" id="GO:0008483">
    <property type="term" value="F:transaminase activity"/>
    <property type="evidence" value="ECO:0007669"/>
    <property type="project" value="UniProtKB-KW"/>
</dbReference>
<dbReference type="Pfam" id="PF00155">
    <property type="entry name" value="Aminotran_1_2"/>
    <property type="match status" value="1"/>
</dbReference>
<dbReference type="EC" id="2.6.1.-" evidence="4"/>
<comment type="similarity">
    <text evidence="4">Belongs to the class-I pyridoxal-phosphate-dependent aminotransferase family.</text>
</comment>
<protein>
    <recommendedName>
        <fullName evidence="4">Aminotransferase</fullName>
        <ecNumber evidence="4">2.6.1.-</ecNumber>
    </recommendedName>
</protein>